<accession>A0AAW6PT40</accession>
<evidence type="ECO:0000256" key="2">
    <source>
        <dbReference type="ARBA" id="ARBA00023002"/>
    </source>
</evidence>
<dbReference type="EMBL" id="JARJLO010000245">
    <property type="protein sequence ID" value="MDF3872088.1"/>
    <property type="molecule type" value="Genomic_DNA"/>
</dbReference>
<evidence type="ECO:0000259" key="3">
    <source>
        <dbReference type="SMART" id="SM00829"/>
    </source>
</evidence>
<evidence type="ECO:0000256" key="1">
    <source>
        <dbReference type="ARBA" id="ARBA00022857"/>
    </source>
</evidence>
<dbReference type="SUPFAM" id="SSF51735">
    <property type="entry name" value="NAD(P)-binding Rossmann-fold domains"/>
    <property type="match status" value="1"/>
</dbReference>
<dbReference type="InterPro" id="IPR020843">
    <property type="entry name" value="ER"/>
</dbReference>
<dbReference type="InterPro" id="IPR011032">
    <property type="entry name" value="GroES-like_sf"/>
</dbReference>
<dbReference type="InterPro" id="IPR036291">
    <property type="entry name" value="NAD(P)-bd_dom_sf"/>
</dbReference>
<dbReference type="RefSeq" id="WP_009681981.1">
    <property type="nucleotide sequence ID" value="NZ_JADUCN010000089.1"/>
</dbReference>
<dbReference type="GO" id="GO:0016651">
    <property type="term" value="F:oxidoreductase activity, acting on NAD(P)H"/>
    <property type="evidence" value="ECO:0007669"/>
    <property type="project" value="TreeGrafter"/>
</dbReference>
<sequence length="329" mass="35295">MARIVRIHEYGDASVLKLEDLEVSAPAANEVQISVKAIGLNRAEVMFRNHAYLQEAEFPSRLGYEAAGIVTAVGSDVTEITIGDSVALIPPLDITRWGTYGELANVPAHLVVKSPENLSFEEAAASWMQYVTAWGALIEQAKLRQGDFVIVTAASSSVGLAAFQMARMVCATSIAITRTHAKKQALLDAGAAHVIVSDEEDIVERVMTITAGQGARVVFDPVGGPSFEPLTQSMARGGILLEYGALSSEPTPFPLFTVLSKSLTLKGYLYAEIVADPEALERAKAFILQGLKSGALRPIIAKTFTLSDIQDAHRFLEANQQIGKIVVTV</sequence>
<dbReference type="CDD" id="cd08268">
    <property type="entry name" value="MDR2"/>
    <property type="match status" value="1"/>
</dbReference>
<keyword evidence="2" id="KW-0560">Oxidoreductase</keyword>
<dbReference type="SMART" id="SM00829">
    <property type="entry name" value="PKS_ER"/>
    <property type="match status" value="1"/>
</dbReference>
<dbReference type="AlphaFoldDB" id="A0AAW6PT40"/>
<dbReference type="Gene3D" id="3.90.180.10">
    <property type="entry name" value="Medium-chain alcohol dehydrogenases, catalytic domain"/>
    <property type="match status" value="1"/>
</dbReference>
<feature type="domain" description="Enoyl reductase (ER)" evidence="3">
    <location>
        <begin position="11"/>
        <end position="327"/>
    </location>
</feature>
<dbReference type="InterPro" id="IPR013149">
    <property type="entry name" value="ADH-like_C"/>
</dbReference>
<reference evidence="4" key="1">
    <citation type="submission" date="2023-03" db="EMBL/GenBank/DDBJ databases">
        <title>Draft assemblies of triclosan tolerant bacteria isolated from returned activated sludge.</title>
        <authorList>
            <person name="Van Hamelsveld S."/>
        </authorList>
    </citation>
    <scope>NUCLEOTIDE SEQUENCE</scope>
    <source>
        <strain evidence="4">GW210012_S60</strain>
    </source>
</reference>
<dbReference type="PANTHER" id="PTHR48106">
    <property type="entry name" value="QUINONE OXIDOREDUCTASE PIG3-RELATED"/>
    <property type="match status" value="1"/>
</dbReference>
<dbReference type="SUPFAM" id="SSF50129">
    <property type="entry name" value="GroES-like"/>
    <property type="match status" value="1"/>
</dbReference>
<gene>
    <name evidence="4" type="ORF">P3W50_16680</name>
</gene>
<organism evidence="4 5">
    <name type="scientific">Pseudomonas putida</name>
    <name type="common">Arthrobacter siderocapsulatus</name>
    <dbReference type="NCBI Taxonomy" id="303"/>
    <lineage>
        <taxon>Bacteria</taxon>
        <taxon>Pseudomonadati</taxon>
        <taxon>Pseudomonadota</taxon>
        <taxon>Gammaproteobacteria</taxon>
        <taxon>Pseudomonadales</taxon>
        <taxon>Pseudomonadaceae</taxon>
        <taxon>Pseudomonas</taxon>
    </lineage>
</organism>
<comment type="caution">
    <text evidence="4">The sequence shown here is derived from an EMBL/GenBank/DDBJ whole genome shotgun (WGS) entry which is preliminary data.</text>
</comment>
<dbReference type="Gene3D" id="3.40.50.720">
    <property type="entry name" value="NAD(P)-binding Rossmann-like Domain"/>
    <property type="match status" value="1"/>
</dbReference>
<dbReference type="Pfam" id="PF08240">
    <property type="entry name" value="ADH_N"/>
    <property type="match status" value="1"/>
</dbReference>
<name>A0AAW6PT40_PSEPU</name>
<dbReference type="Proteomes" id="UP001217741">
    <property type="component" value="Unassembled WGS sequence"/>
</dbReference>
<dbReference type="Pfam" id="PF00107">
    <property type="entry name" value="ADH_zinc_N"/>
    <property type="match status" value="1"/>
</dbReference>
<dbReference type="PANTHER" id="PTHR48106:SF5">
    <property type="entry name" value="ZINC-CONTAINING ALCOHOL DEHYDROGENASE"/>
    <property type="match status" value="1"/>
</dbReference>
<proteinExistence type="predicted"/>
<dbReference type="GO" id="GO:0070402">
    <property type="term" value="F:NADPH binding"/>
    <property type="evidence" value="ECO:0007669"/>
    <property type="project" value="TreeGrafter"/>
</dbReference>
<dbReference type="InterPro" id="IPR013154">
    <property type="entry name" value="ADH-like_N"/>
</dbReference>
<protein>
    <submittedName>
        <fullName evidence="4">Zinc-dependent alcohol dehydrogenase family protein</fullName>
    </submittedName>
</protein>
<evidence type="ECO:0000313" key="5">
    <source>
        <dbReference type="Proteomes" id="UP001217741"/>
    </source>
</evidence>
<keyword evidence="1" id="KW-0521">NADP</keyword>
<evidence type="ECO:0000313" key="4">
    <source>
        <dbReference type="EMBL" id="MDF3872088.1"/>
    </source>
</evidence>